<dbReference type="EMBL" id="KZ613488">
    <property type="protein sequence ID" value="PMD19569.1"/>
    <property type="molecule type" value="Genomic_DNA"/>
</dbReference>
<feature type="region of interest" description="Disordered" evidence="1">
    <location>
        <begin position="1"/>
        <end position="75"/>
    </location>
</feature>
<dbReference type="AlphaFoldDB" id="A0A2J6PZW0"/>
<evidence type="ECO:0000313" key="2">
    <source>
        <dbReference type="EMBL" id="PMD19569.1"/>
    </source>
</evidence>
<evidence type="ECO:0000256" key="1">
    <source>
        <dbReference type="SAM" id="MobiDB-lite"/>
    </source>
</evidence>
<name>A0A2J6PZW0_9HELO</name>
<evidence type="ECO:0000313" key="3">
    <source>
        <dbReference type="Proteomes" id="UP000235672"/>
    </source>
</evidence>
<gene>
    <name evidence="2" type="ORF">NA56DRAFT_646902</name>
</gene>
<sequence>MCVRRGRRGPEPLFLGPFGPPRPASLPSTDRRVLHPDSRDSHARPCRRENASRKQTPYKYSPGPSGNRTGNRALRPGPFWQLALSKTPITYSTITAPHCQVLGLAVPSLL</sequence>
<organism evidence="2 3">
    <name type="scientific">Hyaloscypha hepaticicola</name>
    <dbReference type="NCBI Taxonomy" id="2082293"/>
    <lineage>
        <taxon>Eukaryota</taxon>
        <taxon>Fungi</taxon>
        <taxon>Dikarya</taxon>
        <taxon>Ascomycota</taxon>
        <taxon>Pezizomycotina</taxon>
        <taxon>Leotiomycetes</taxon>
        <taxon>Helotiales</taxon>
        <taxon>Hyaloscyphaceae</taxon>
        <taxon>Hyaloscypha</taxon>
    </lineage>
</organism>
<proteinExistence type="predicted"/>
<keyword evidence="3" id="KW-1185">Reference proteome</keyword>
<reference evidence="2 3" key="1">
    <citation type="submission" date="2016-05" db="EMBL/GenBank/DDBJ databases">
        <title>A degradative enzymes factory behind the ericoid mycorrhizal symbiosis.</title>
        <authorList>
            <consortium name="DOE Joint Genome Institute"/>
            <person name="Martino E."/>
            <person name="Morin E."/>
            <person name="Grelet G."/>
            <person name="Kuo A."/>
            <person name="Kohler A."/>
            <person name="Daghino S."/>
            <person name="Barry K."/>
            <person name="Choi C."/>
            <person name="Cichocki N."/>
            <person name="Clum A."/>
            <person name="Copeland A."/>
            <person name="Hainaut M."/>
            <person name="Haridas S."/>
            <person name="Labutti K."/>
            <person name="Lindquist E."/>
            <person name="Lipzen A."/>
            <person name="Khouja H.-R."/>
            <person name="Murat C."/>
            <person name="Ohm R."/>
            <person name="Olson A."/>
            <person name="Spatafora J."/>
            <person name="Veneault-Fourrey C."/>
            <person name="Henrissat B."/>
            <person name="Grigoriev I."/>
            <person name="Martin F."/>
            <person name="Perotto S."/>
        </authorList>
    </citation>
    <scope>NUCLEOTIDE SEQUENCE [LARGE SCALE GENOMIC DNA]</scope>
    <source>
        <strain evidence="2 3">UAMH 7357</strain>
    </source>
</reference>
<feature type="compositionally biased region" description="Basic and acidic residues" evidence="1">
    <location>
        <begin position="29"/>
        <end position="52"/>
    </location>
</feature>
<accession>A0A2J6PZW0</accession>
<protein>
    <submittedName>
        <fullName evidence="2">Uncharacterized protein</fullName>
    </submittedName>
</protein>
<dbReference type="Proteomes" id="UP000235672">
    <property type="component" value="Unassembled WGS sequence"/>
</dbReference>